<dbReference type="InterPro" id="IPR012786">
    <property type="entry name" value="Protocat_dOase_a"/>
</dbReference>
<reference evidence="1 2" key="1">
    <citation type="submission" date="2020-02" db="EMBL/GenBank/DDBJ databases">
        <title>Genome sequence of Roseobacter ponti.</title>
        <authorList>
            <person name="Hollensteiner J."/>
            <person name="Schneider D."/>
            <person name="Poehlein A."/>
            <person name="Daniel R."/>
        </authorList>
    </citation>
    <scope>NUCLEOTIDE SEQUENCE [LARGE SCALE GENOMIC DNA]</scope>
    <source>
        <strain evidence="1 2">DSM 106830</strain>
    </source>
</reference>
<evidence type="ECO:0000313" key="1">
    <source>
        <dbReference type="EMBL" id="QJF50331.1"/>
    </source>
</evidence>
<dbReference type="PANTHER" id="PTHR33711:SF9">
    <property type="entry name" value="PROTOCATECHUATE 3,4-DIOXYGENASE ALPHA CHAIN"/>
    <property type="match status" value="1"/>
</dbReference>
<dbReference type="GO" id="GO:0005506">
    <property type="term" value="F:iron ion binding"/>
    <property type="evidence" value="ECO:0007669"/>
    <property type="project" value="InterPro"/>
</dbReference>
<proteinExistence type="predicted"/>
<organism evidence="1 2">
    <name type="scientific">Roseobacter ponti</name>
    <dbReference type="NCBI Taxonomy" id="1891787"/>
    <lineage>
        <taxon>Bacteria</taxon>
        <taxon>Pseudomonadati</taxon>
        <taxon>Pseudomonadota</taxon>
        <taxon>Alphaproteobacteria</taxon>
        <taxon>Rhodobacterales</taxon>
        <taxon>Roseobacteraceae</taxon>
        <taxon>Roseobacter</taxon>
    </lineage>
</organism>
<dbReference type="InterPro" id="IPR015889">
    <property type="entry name" value="Intradiol_dOase_core"/>
</dbReference>
<accession>A0A858SRU3</accession>
<keyword evidence="1" id="KW-0560">Oxidoreductase</keyword>
<dbReference type="SUPFAM" id="SSF49482">
    <property type="entry name" value="Aromatic compound dioxygenase"/>
    <property type="match status" value="1"/>
</dbReference>
<dbReference type="AlphaFoldDB" id="A0A858SRU3"/>
<dbReference type="Proteomes" id="UP000503308">
    <property type="component" value="Chromosome"/>
</dbReference>
<dbReference type="GO" id="GO:0018578">
    <property type="term" value="F:protocatechuate 3,4-dioxygenase activity"/>
    <property type="evidence" value="ECO:0007669"/>
    <property type="project" value="UniProtKB-EC"/>
</dbReference>
<dbReference type="EMBL" id="CP048788">
    <property type="protein sequence ID" value="QJF50331.1"/>
    <property type="molecule type" value="Genomic_DNA"/>
</dbReference>
<protein>
    <submittedName>
        <fullName evidence="1">Protocatechuate 3,4-dioxygenase subunit alpha</fullName>
        <ecNumber evidence="1">1.13.11.3</ecNumber>
    </submittedName>
</protein>
<keyword evidence="1" id="KW-0223">Dioxygenase</keyword>
<dbReference type="Gene3D" id="2.60.130.10">
    <property type="entry name" value="Aromatic compound dioxygenase"/>
    <property type="match status" value="1"/>
</dbReference>
<dbReference type="RefSeq" id="WP_169639547.1">
    <property type="nucleotide sequence ID" value="NZ_CP048788.1"/>
</dbReference>
<dbReference type="NCBIfam" id="TIGR02423">
    <property type="entry name" value="protocat_alph"/>
    <property type="match status" value="1"/>
</dbReference>
<dbReference type="PANTHER" id="PTHR33711">
    <property type="entry name" value="DIOXYGENASE, PUTATIVE (AFU_ORTHOLOGUE AFUA_2G02910)-RELATED"/>
    <property type="match status" value="1"/>
</dbReference>
<dbReference type="EC" id="1.13.11.3" evidence="1"/>
<dbReference type="KEGG" id="rpon:G3256_03705"/>
<sequence>MADREESPSQTAGPYVHIGCMPSAAGLEGMFGGRDPGAQMITGKPEGERISLTLHLIDGAGDPVTDAMIEIWQPGPDGSFGPTEGFSHWGRQPTGSGSGAAVFETLRPGSGNEQAPHVFVWIAARGINTALMTRVYFPDAENGNDPVFRLAGDRSSTLVAEKTDDGYRHVIRLQGDAETVFFDA</sequence>
<gene>
    <name evidence="1" type="primary">pcaG</name>
    <name evidence="1" type="ORF">G3256_03705</name>
</gene>
<keyword evidence="2" id="KW-1185">Reference proteome</keyword>
<name>A0A858SRU3_9RHOB</name>
<evidence type="ECO:0000313" key="2">
    <source>
        <dbReference type="Proteomes" id="UP000503308"/>
    </source>
</evidence>
<dbReference type="InterPro" id="IPR050770">
    <property type="entry name" value="Intradiol_RC_Dioxygenase"/>
</dbReference>